<gene>
    <name evidence="1" type="ORF">PBAT_00365</name>
</gene>
<comment type="caution">
    <text evidence="1">The sequence shown here is derived from an EMBL/GenBank/DDBJ whole genome shotgun (WGS) entry which is preliminary data.</text>
</comment>
<sequence length="117" mass="13583">MRMMKKKVQSRLKRTRALRKVSTRVLKLKKYKKWNSRYYRLVKSTRRKRQALLSKKKRLIPIPKIASVPVVPVQTATTEIGKGLSNSKSYDEAYNKGFNTGFAQGFEDGNQLGYKSQ</sequence>
<dbReference type="EMBL" id="LVJI01000001">
    <property type="protein sequence ID" value="OAB48133.1"/>
    <property type="molecule type" value="Genomic_DNA"/>
</dbReference>
<accession>A0A168QS37</accession>
<dbReference type="AlphaFoldDB" id="A0A168QS37"/>
<keyword evidence="2" id="KW-1185">Reference proteome</keyword>
<protein>
    <submittedName>
        <fullName evidence="1">Uncharacterized protein</fullName>
    </submittedName>
</protein>
<reference evidence="1 2" key="1">
    <citation type="submission" date="2016-03" db="EMBL/GenBank/DDBJ databases">
        <title>Draft genome sequence of Paenibacillus antarcticus CECT 5836.</title>
        <authorList>
            <person name="Shin S.-K."/>
            <person name="Yi H."/>
        </authorList>
    </citation>
    <scope>NUCLEOTIDE SEQUENCE [LARGE SCALE GENOMIC DNA]</scope>
    <source>
        <strain evidence="1 2">CECT 5836</strain>
    </source>
</reference>
<proteinExistence type="predicted"/>
<name>A0A168QS37_9BACL</name>
<dbReference type="Proteomes" id="UP000077355">
    <property type="component" value="Unassembled WGS sequence"/>
</dbReference>
<evidence type="ECO:0000313" key="1">
    <source>
        <dbReference type="EMBL" id="OAB48133.1"/>
    </source>
</evidence>
<dbReference type="OrthoDB" id="2663488at2"/>
<organism evidence="1 2">
    <name type="scientific">Paenibacillus antarcticus</name>
    <dbReference type="NCBI Taxonomy" id="253703"/>
    <lineage>
        <taxon>Bacteria</taxon>
        <taxon>Bacillati</taxon>
        <taxon>Bacillota</taxon>
        <taxon>Bacilli</taxon>
        <taxon>Bacillales</taxon>
        <taxon>Paenibacillaceae</taxon>
        <taxon>Paenibacillus</taxon>
    </lineage>
</organism>
<dbReference type="RefSeq" id="WP_068645779.1">
    <property type="nucleotide sequence ID" value="NZ_CP043611.1"/>
</dbReference>
<evidence type="ECO:0000313" key="2">
    <source>
        <dbReference type="Proteomes" id="UP000077355"/>
    </source>
</evidence>